<comment type="similarity">
    <text evidence="1">Belongs to the universal stress protein A family.</text>
</comment>
<dbReference type="EMBL" id="JAATVY010000032">
    <property type="protein sequence ID" value="NJC73573.1"/>
    <property type="molecule type" value="Genomic_DNA"/>
</dbReference>
<accession>A0ABX0Y5G1</accession>
<protein>
    <submittedName>
        <fullName evidence="3">Universal stress protein</fullName>
    </submittedName>
</protein>
<comment type="caution">
    <text evidence="3">The sequence shown here is derived from an EMBL/GenBank/DDBJ whole genome shotgun (WGS) entry which is preliminary data.</text>
</comment>
<proteinExistence type="inferred from homology"/>
<evidence type="ECO:0000256" key="1">
    <source>
        <dbReference type="ARBA" id="ARBA00008791"/>
    </source>
</evidence>
<dbReference type="SUPFAM" id="SSF52402">
    <property type="entry name" value="Adenine nucleotide alpha hydrolases-like"/>
    <property type="match status" value="1"/>
</dbReference>
<evidence type="ECO:0000313" key="3">
    <source>
        <dbReference type="EMBL" id="NJC73573.1"/>
    </source>
</evidence>
<evidence type="ECO:0000259" key="2">
    <source>
        <dbReference type="Pfam" id="PF00582"/>
    </source>
</evidence>
<dbReference type="PRINTS" id="PR01438">
    <property type="entry name" value="UNVRSLSTRESS"/>
</dbReference>
<name>A0ABX0Y5G1_9ACTN</name>
<evidence type="ECO:0000313" key="4">
    <source>
        <dbReference type="Proteomes" id="UP000722989"/>
    </source>
</evidence>
<dbReference type="InterPro" id="IPR006015">
    <property type="entry name" value="Universal_stress_UspA"/>
</dbReference>
<gene>
    <name evidence="3" type="ORF">HC031_28170</name>
</gene>
<dbReference type="Proteomes" id="UP000722989">
    <property type="component" value="Unassembled WGS sequence"/>
</dbReference>
<organism evidence="3 4">
    <name type="scientific">Planosporangium thailandense</name>
    <dbReference type="NCBI Taxonomy" id="765197"/>
    <lineage>
        <taxon>Bacteria</taxon>
        <taxon>Bacillati</taxon>
        <taxon>Actinomycetota</taxon>
        <taxon>Actinomycetes</taxon>
        <taxon>Micromonosporales</taxon>
        <taxon>Micromonosporaceae</taxon>
        <taxon>Planosporangium</taxon>
    </lineage>
</organism>
<reference evidence="3 4" key="1">
    <citation type="submission" date="2020-03" db="EMBL/GenBank/DDBJ databases">
        <title>WGS of the type strain of Planosporangium spp.</title>
        <authorList>
            <person name="Thawai C."/>
        </authorList>
    </citation>
    <scope>NUCLEOTIDE SEQUENCE [LARGE SCALE GENOMIC DNA]</scope>
    <source>
        <strain evidence="3 4">TBRC 5610</strain>
    </source>
</reference>
<dbReference type="PANTHER" id="PTHR46268">
    <property type="entry name" value="STRESS RESPONSE PROTEIN NHAX"/>
    <property type="match status" value="1"/>
</dbReference>
<keyword evidence="4" id="KW-1185">Reference proteome</keyword>
<dbReference type="Pfam" id="PF00582">
    <property type="entry name" value="Usp"/>
    <property type="match status" value="1"/>
</dbReference>
<dbReference type="CDD" id="cd00293">
    <property type="entry name" value="USP-like"/>
    <property type="match status" value="1"/>
</dbReference>
<sequence>MSTVPANYEEYGPARSSIPYECGTDGPRVIMVGVDSSHTALRAAAYAGGLARRQHAHLVTAFVAAPSAWIAIAAPTLTVAQEETYDELATELRDRIRAGAEEYGVSVTFVYRRGNPYVQLGRVADEVRADMVVVGASARPWHALWGSTATRLVRSGRWPVVVVP</sequence>
<dbReference type="InterPro" id="IPR006016">
    <property type="entry name" value="UspA"/>
</dbReference>
<dbReference type="Gene3D" id="3.40.50.620">
    <property type="entry name" value="HUPs"/>
    <property type="match status" value="1"/>
</dbReference>
<dbReference type="InterPro" id="IPR014729">
    <property type="entry name" value="Rossmann-like_a/b/a_fold"/>
</dbReference>
<dbReference type="RefSeq" id="WP_167928476.1">
    <property type="nucleotide sequence ID" value="NZ_JAATVY010000032.1"/>
</dbReference>
<dbReference type="PANTHER" id="PTHR46268:SF6">
    <property type="entry name" value="UNIVERSAL STRESS PROTEIN UP12"/>
    <property type="match status" value="1"/>
</dbReference>
<feature type="domain" description="UspA" evidence="2">
    <location>
        <begin position="28"/>
        <end position="164"/>
    </location>
</feature>